<dbReference type="AlphaFoldDB" id="A0A0K0D6L2"/>
<name>A0A0K0D6L2_ANGCA</name>
<evidence type="ECO:0000313" key="1">
    <source>
        <dbReference type="Proteomes" id="UP000035642"/>
    </source>
</evidence>
<keyword evidence="1" id="KW-1185">Reference proteome</keyword>
<reference evidence="2" key="2">
    <citation type="submission" date="2017-02" db="UniProtKB">
        <authorList>
            <consortium name="WormBaseParasite"/>
        </authorList>
    </citation>
    <scope>IDENTIFICATION</scope>
</reference>
<dbReference type="WBParaSite" id="ACAC_0000570701-mRNA-1">
    <property type="protein sequence ID" value="ACAC_0000570701-mRNA-1"/>
    <property type="gene ID" value="ACAC_0000570701"/>
</dbReference>
<accession>A0A0K0D6L2</accession>
<proteinExistence type="predicted"/>
<dbReference type="Proteomes" id="UP000035642">
    <property type="component" value="Unassembled WGS sequence"/>
</dbReference>
<protein>
    <submittedName>
        <fullName evidence="2">TPR_REGION domain-containing protein</fullName>
    </submittedName>
</protein>
<dbReference type="STRING" id="6313.A0A0K0D6L2"/>
<organism evidence="1 2">
    <name type="scientific">Angiostrongylus cantonensis</name>
    <name type="common">Rat lungworm</name>
    <dbReference type="NCBI Taxonomy" id="6313"/>
    <lineage>
        <taxon>Eukaryota</taxon>
        <taxon>Metazoa</taxon>
        <taxon>Ecdysozoa</taxon>
        <taxon>Nematoda</taxon>
        <taxon>Chromadorea</taxon>
        <taxon>Rhabditida</taxon>
        <taxon>Rhabditina</taxon>
        <taxon>Rhabditomorpha</taxon>
        <taxon>Strongyloidea</taxon>
        <taxon>Metastrongylidae</taxon>
        <taxon>Angiostrongylus</taxon>
    </lineage>
</organism>
<evidence type="ECO:0000313" key="2">
    <source>
        <dbReference type="WBParaSite" id="ACAC_0000570701-mRNA-1"/>
    </source>
</evidence>
<reference evidence="1" key="1">
    <citation type="submission" date="2012-09" db="EMBL/GenBank/DDBJ databases">
        <authorList>
            <person name="Martin A.A."/>
        </authorList>
    </citation>
    <scope>NUCLEOTIDE SEQUENCE</scope>
</reference>
<sequence length="63" mass="7436">MSNRAVLMYKNAERNDDVVRLVEKYHGEHLQDTHKRLGMEHEERGDLRLAEEEYLKAGDIKVV</sequence>